<feature type="compositionally biased region" description="Basic and acidic residues" evidence="1">
    <location>
        <begin position="58"/>
        <end position="73"/>
    </location>
</feature>
<name>A0A3B6S901_WHEAT</name>
<dbReference type="Proteomes" id="UP000019116">
    <property type="component" value="Chromosome 7B"/>
</dbReference>
<protein>
    <submittedName>
        <fullName evidence="3">Uncharacterized protein</fullName>
    </submittedName>
</protein>
<evidence type="ECO:0000313" key="3">
    <source>
        <dbReference type="EnsemblPlants" id="TraesCS7B02G044900.1"/>
    </source>
</evidence>
<dbReference type="AlphaFoldDB" id="A0A3B6S901"/>
<keyword evidence="4" id="KW-1185">Reference proteome</keyword>
<evidence type="ECO:0000256" key="1">
    <source>
        <dbReference type="SAM" id="MobiDB-lite"/>
    </source>
</evidence>
<dbReference type="Gramene" id="TraesRN7B0100106700.1">
    <property type="protein sequence ID" value="TraesRN7B0100106700.1"/>
    <property type="gene ID" value="TraesRN7B0100106700"/>
</dbReference>
<reference evidence="3" key="1">
    <citation type="submission" date="2018-08" db="EMBL/GenBank/DDBJ databases">
        <authorList>
            <person name="Rossello M."/>
        </authorList>
    </citation>
    <scope>NUCLEOTIDE SEQUENCE [LARGE SCALE GENOMIC DNA]</scope>
    <source>
        <strain evidence="3">cv. Chinese Spring</strain>
    </source>
</reference>
<sequence>MAKTCLPMAAAAVLLLLMVATAQGIRLDAVSKAALSNPVLNADGAEPSSGEEVEEAVSEEKERAGHRMPEIHVDYYGPRGHSARHH</sequence>
<dbReference type="Gramene" id="TraesCS7B03G0118100.1">
    <property type="protein sequence ID" value="TraesCS7B03G0118100.1.CDS"/>
    <property type="gene ID" value="TraesCS7B03G0118100"/>
</dbReference>
<accession>A0A3B6S901</accession>
<feature type="chain" id="PRO_5043180316" evidence="2">
    <location>
        <begin position="25"/>
        <end position="86"/>
    </location>
</feature>
<dbReference type="Gramene" id="TraesCAD_scaffold_014150_01G000500.1">
    <property type="protein sequence ID" value="TraesCAD_scaffold_014150_01G000500.1"/>
    <property type="gene ID" value="TraesCAD_scaffold_014150_01G000500"/>
</dbReference>
<reference evidence="3" key="2">
    <citation type="submission" date="2018-10" db="UniProtKB">
        <authorList>
            <consortium name="EnsemblPlants"/>
        </authorList>
    </citation>
    <scope>IDENTIFICATION</scope>
</reference>
<keyword evidence="2" id="KW-0732">Signal</keyword>
<dbReference type="Gramene" id="TraesCS7B02G044900.1">
    <property type="protein sequence ID" value="TraesCS7B02G044900.1"/>
    <property type="gene ID" value="TraesCS7B02G044900"/>
</dbReference>
<proteinExistence type="predicted"/>
<evidence type="ECO:0000256" key="2">
    <source>
        <dbReference type="SAM" id="SignalP"/>
    </source>
</evidence>
<organism evidence="3">
    <name type="scientific">Triticum aestivum</name>
    <name type="common">Wheat</name>
    <dbReference type="NCBI Taxonomy" id="4565"/>
    <lineage>
        <taxon>Eukaryota</taxon>
        <taxon>Viridiplantae</taxon>
        <taxon>Streptophyta</taxon>
        <taxon>Embryophyta</taxon>
        <taxon>Tracheophyta</taxon>
        <taxon>Spermatophyta</taxon>
        <taxon>Magnoliopsida</taxon>
        <taxon>Liliopsida</taxon>
        <taxon>Poales</taxon>
        <taxon>Poaceae</taxon>
        <taxon>BOP clade</taxon>
        <taxon>Pooideae</taxon>
        <taxon>Triticodae</taxon>
        <taxon>Triticeae</taxon>
        <taxon>Triticinae</taxon>
        <taxon>Triticum</taxon>
    </lineage>
</organism>
<feature type="region of interest" description="Disordered" evidence="1">
    <location>
        <begin position="39"/>
        <end position="86"/>
    </location>
</feature>
<feature type="signal peptide" evidence="2">
    <location>
        <begin position="1"/>
        <end position="24"/>
    </location>
</feature>
<evidence type="ECO:0000313" key="4">
    <source>
        <dbReference type="Proteomes" id="UP000019116"/>
    </source>
</evidence>
<dbReference type="EnsemblPlants" id="TraesCS7B02G044900.1">
    <property type="protein sequence ID" value="TraesCS7B02G044900.1"/>
    <property type="gene ID" value="TraesCS7B02G044900"/>
</dbReference>